<sequence length="69" mass="7876">MFIFCVIRADLTTENLKKKFGKGEFGTLIIAYAMSKVSFDLDDVNSGSPMMLDLFWTGKWQALSKEMCR</sequence>
<organism evidence="1 2">
    <name type="scientific">Cichorium intybus</name>
    <name type="common">Chicory</name>
    <dbReference type="NCBI Taxonomy" id="13427"/>
    <lineage>
        <taxon>Eukaryota</taxon>
        <taxon>Viridiplantae</taxon>
        <taxon>Streptophyta</taxon>
        <taxon>Embryophyta</taxon>
        <taxon>Tracheophyta</taxon>
        <taxon>Spermatophyta</taxon>
        <taxon>Magnoliopsida</taxon>
        <taxon>eudicotyledons</taxon>
        <taxon>Gunneridae</taxon>
        <taxon>Pentapetalae</taxon>
        <taxon>asterids</taxon>
        <taxon>campanulids</taxon>
        <taxon>Asterales</taxon>
        <taxon>Asteraceae</taxon>
        <taxon>Cichorioideae</taxon>
        <taxon>Cichorieae</taxon>
        <taxon>Cichoriinae</taxon>
        <taxon>Cichorium</taxon>
    </lineage>
</organism>
<comment type="caution">
    <text evidence="1">The sequence shown here is derived from an EMBL/GenBank/DDBJ whole genome shotgun (WGS) entry which is preliminary data.</text>
</comment>
<keyword evidence="2" id="KW-1185">Reference proteome</keyword>
<reference evidence="1 2" key="2">
    <citation type="journal article" date="2022" name="Mol. Ecol. Resour.">
        <title>The genomes of chicory, endive, great burdock and yacon provide insights into Asteraceae paleo-polyploidization history and plant inulin production.</title>
        <authorList>
            <person name="Fan W."/>
            <person name="Wang S."/>
            <person name="Wang H."/>
            <person name="Wang A."/>
            <person name="Jiang F."/>
            <person name="Liu H."/>
            <person name="Zhao H."/>
            <person name="Xu D."/>
            <person name="Zhang Y."/>
        </authorList>
    </citation>
    <scope>NUCLEOTIDE SEQUENCE [LARGE SCALE GENOMIC DNA]</scope>
    <source>
        <strain evidence="2">cv. Punajuju</strain>
        <tissue evidence="1">Leaves</tissue>
    </source>
</reference>
<gene>
    <name evidence="1" type="ORF">L2E82_05303</name>
</gene>
<dbReference type="EMBL" id="CM042009">
    <property type="protein sequence ID" value="KAI3791518.1"/>
    <property type="molecule type" value="Genomic_DNA"/>
</dbReference>
<name>A0ACB9H7V6_CICIN</name>
<dbReference type="Proteomes" id="UP001055811">
    <property type="component" value="Linkage Group LG01"/>
</dbReference>
<protein>
    <submittedName>
        <fullName evidence="1">Uncharacterized protein</fullName>
    </submittedName>
</protein>
<proteinExistence type="predicted"/>
<evidence type="ECO:0000313" key="1">
    <source>
        <dbReference type="EMBL" id="KAI3791518.1"/>
    </source>
</evidence>
<accession>A0ACB9H7V6</accession>
<reference evidence="2" key="1">
    <citation type="journal article" date="2022" name="Mol. Ecol. Resour.">
        <title>The genomes of chicory, endive, great burdock and yacon provide insights into Asteraceae palaeo-polyploidization history and plant inulin production.</title>
        <authorList>
            <person name="Fan W."/>
            <person name="Wang S."/>
            <person name="Wang H."/>
            <person name="Wang A."/>
            <person name="Jiang F."/>
            <person name="Liu H."/>
            <person name="Zhao H."/>
            <person name="Xu D."/>
            <person name="Zhang Y."/>
        </authorList>
    </citation>
    <scope>NUCLEOTIDE SEQUENCE [LARGE SCALE GENOMIC DNA]</scope>
    <source>
        <strain evidence="2">cv. Punajuju</strain>
    </source>
</reference>
<evidence type="ECO:0000313" key="2">
    <source>
        <dbReference type="Proteomes" id="UP001055811"/>
    </source>
</evidence>